<dbReference type="NCBIfam" id="TIGR00482">
    <property type="entry name" value="nicotinate (nicotinamide) nucleotide adenylyltransferase"/>
    <property type="match status" value="1"/>
</dbReference>
<dbReference type="InterPro" id="IPR004821">
    <property type="entry name" value="Cyt_trans-like"/>
</dbReference>
<evidence type="ECO:0000256" key="6">
    <source>
        <dbReference type="ARBA" id="ARBA00022741"/>
    </source>
</evidence>
<keyword evidence="4 10" id="KW-0808">Transferase</keyword>
<dbReference type="NCBIfam" id="TIGR00125">
    <property type="entry name" value="cyt_tran_rel"/>
    <property type="match status" value="1"/>
</dbReference>
<evidence type="ECO:0000259" key="11">
    <source>
        <dbReference type="Pfam" id="PF01467"/>
    </source>
</evidence>
<organism evidence="12 13">
    <name type="scientific">Floridaenema flaviceps BLCC-F50</name>
    <dbReference type="NCBI Taxonomy" id="3153642"/>
    <lineage>
        <taxon>Bacteria</taxon>
        <taxon>Bacillati</taxon>
        <taxon>Cyanobacteriota</taxon>
        <taxon>Cyanophyceae</taxon>
        <taxon>Oscillatoriophycideae</taxon>
        <taxon>Aerosakkonematales</taxon>
        <taxon>Aerosakkonemataceae</taxon>
        <taxon>Floridanema</taxon>
        <taxon>Floridanema flaviceps</taxon>
    </lineage>
</organism>
<dbReference type="HAMAP" id="MF_00244">
    <property type="entry name" value="NaMN_adenylyltr"/>
    <property type="match status" value="1"/>
</dbReference>
<evidence type="ECO:0000313" key="13">
    <source>
        <dbReference type="Proteomes" id="UP001576784"/>
    </source>
</evidence>
<dbReference type="RefSeq" id="WP_413266674.1">
    <property type="nucleotide sequence ID" value="NZ_JBHFNR010000235.1"/>
</dbReference>
<gene>
    <name evidence="10 12" type="primary">nadD</name>
    <name evidence="12" type="ORF">ACE1CI_29440</name>
</gene>
<dbReference type="Proteomes" id="UP001576784">
    <property type="component" value="Unassembled WGS sequence"/>
</dbReference>
<keyword evidence="5 10" id="KW-0548">Nucleotidyltransferase</keyword>
<comment type="caution">
    <text evidence="12">The sequence shown here is derived from an EMBL/GenBank/DDBJ whole genome shotgun (WGS) entry which is preliminary data.</text>
</comment>
<keyword evidence="13" id="KW-1185">Reference proteome</keyword>
<dbReference type="EMBL" id="JBHFNR010000235">
    <property type="protein sequence ID" value="MFB2897059.1"/>
    <property type="molecule type" value="Genomic_DNA"/>
</dbReference>
<dbReference type="NCBIfam" id="NF000840">
    <property type="entry name" value="PRK00071.1-3"/>
    <property type="match status" value="1"/>
</dbReference>
<comment type="pathway">
    <text evidence="2 10">Cofactor biosynthesis; NAD(+) biosynthesis; deamido-NAD(+) from nicotinate D-ribonucleotide: step 1/1.</text>
</comment>
<proteinExistence type="inferred from homology"/>
<evidence type="ECO:0000256" key="10">
    <source>
        <dbReference type="HAMAP-Rule" id="MF_00244"/>
    </source>
</evidence>
<keyword evidence="8 10" id="KW-0520">NAD</keyword>
<dbReference type="SUPFAM" id="SSF52374">
    <property type="entry name" value="Nucleotidylyl transferase"/>
    <property type="match status" value="1"/>
</dbReference>
<dbReference type="Gene3D" id="3.40.50.620">
    <property type="entry name" value="HUPs"/>
    <property type="match status" value="1"/>
</dbReference>
<comment type="catalytic activity">
    <reaction evidence="9 10">
        <text>nicotinate beta-D-ribonucleotide + ATP + H(+) = deamido-NAD(+) + diphosphate</text>
        <dbReference type="Rhea" id="RHEA:22860"/>
        <dbReference type="ChEBI" id="CHEBI:15378"/>
        <dbReference type="ChEBI" id="CHEBI:30616"/>
        <dbReference type="ChEBI" id="CHEBI:33019"/>
        <dbReference type="ChEBI" id="CHEBI:57502"/>
        <dbReference type="ChEBI" id="CHEBI:58437"/>
        <dbReference type="EC" id="2.7.7.18"/>
    </reaction>
</comment>
<evidence type="ECO:0000256" key="1">
    <source>
        <dbReference type="ARBA" id="ARBA00002324"/>
    </source>
</evidence>
<name>A0ABV4XZA2_9CYAN</name>
<evidence type="ECO:0000256" key="2">
    <source>
        <dbReference type="ARBA" id="ARBA00005019"/>
    </source>
</evidence>
<dbReference type="CDD" id="cd02165">
    <property type="entry name" value="NMNAT"/>
    <property type="match status" value="1"/>
</dbReference>
<dbReference type="PANTHER" id="PTHR39321:SF3">
    <property type="entry name" value="PHOSPHOPANTETHEINE ADENYLYLTRANSFERASE"/>
    <property type="match status" value="1"/>
</dbReference>
<evidence type="ECO:0000256" key="8">
    <source>
        <dbReference type="ARBA" id="ARBA00023027"/>
    </source>
</evidence>
<evidence type="ECO:0000256" key="4">
    <source>
        <dbReference type="ARBA" id="ARBA00022679"/>
    </source>
</evidence>
<dbReference type="GO" id="GO:0004515">
    <property type="term" value="F:nicotinate-nucleotide adenylyltransferase activity"/>
    <property type="evidence" value="ECO:0007669"/>
    <property type="project" value="UniProtKB-EC"/>
</dbReference>
<dbReference type="InterPro" id="IPR005248">
    <property type="entry name" value="NadD/NMNAT"/>
</dbReference>
<evidence type="ECO:0000256" key="9">
    <source>
        <dbReference type="ARBA" id="ARBA00048721"/>
    </source>
</evidence>
<keyword evidence="3 10" id="KW-0662">Pyridine nucleotide biosynthesis</keyword>
<comment type="function">
    <text evidence="1 10">Catalyzes the reversible adenylation of nicotinate mononucleotide (NaMN) to nicotinic acid adenine dinucleotide (NaAD).</text>
</comment>
<dbReference type="PANTHER" id="PTHR39321">
    <property type="entry name" value="NICOTINATE-NUCLEOTIDE ADENYLYLTRANSFERASE-RELATED"/>
    <property type="match status" value="1"/>
</dbReference>
<evidence type="ECO:0000313" key="12">
    <source>
        <dbReference type="EMBL" id="MFB2897059.1"/>
    </source>
</evidence>
<dbReference type="InterPro" id="IPR014729">
    <property type="entry name" value="Rossmann-like_a/b/a_fold"/>
</dbReference>
<evidence type="ECO:0000256" key="7">
    <source>
        <dbReference type="ARBA" id="ARBA00022840"/>
    </source>
</evidence>
<sequence length="229" mass="26150">MQKVAIFGGTFDPIHWGHLLIAQTALDRLGLDRVIWVVDRSPPHKQLSTQLNFQYRWEMVQLAIADRPAFILPDITTKSPGHSYAIETLTHLQAVYPQTHWHWIVGQDAFATLPRWYRRQELIPECDWLVAPRPEGSNIELELLCKTVVEQLATQSIPICWQVLSVPPVAISSSLIRQYCQQNRSIRYLVPEAVRTYILNQQLYQSPGFDVSDFGVNAQSNAQPNVPSP</sequence>
<keyword evidence="6 10" id="KW-0547">Nucleotide-binding</keyword>
<dbReference type="Pfam" id="PF01467">
    <property type="entry name" value="CTP_transf_like"/>
    <property type="match status" value="1"/>
</dbReference>
<evidence type="ECO:0000256" key="5">
    <source>
        <dbReference type="ARBA" id="ARBA00022695"/>
    </source>
</evidence>
<comment type="similarity">
    <text evidence="10">Belongs to the NadD family.</text>
</comment>
<protein>
    <recommendedName>
        <fullName evidence="10">Probable nicotinate-nucleotide adenylyltransferase</fullName>
        <ecNumber evidence="10">2.7.7.18</ecNumber>
    </recommendedName>
    <alternativeName>
        <fullName evidence="10">Deamido-NAD(+) diphosphorylase</fullName>
    </alternativeName>
    <alternativeName>
        <fullName evidence="10">Deamido-NAD(+) pyrophosphorylase</fullName>
    </alternativeName>
    <alternativeName>
        <fullName evidence="10">Nicotinate mononucleotide adenylyltransferase</fullName>
        <shortName evidence="10">NaMN adenylyltransferase</shortName>
    </alternativeName>
</protein>
<feature type="domain" description="Cytidyltransferase-like" evidence="11">
    <location>
        <begin position="6"/>
        <end position="178"/>
    </location>
</feature>
<accession>A0ABV4XZA2</accession>
<dbReference type="EC" id="2.7.7.18" evidence="10"/>
<evidence type="ECO:0000256" key="3">
    <source>
        <dbReference type="ARBA" id="ARBA00022642"/>
    </source>
</evidence>
<keyword evidence="7 10" id="KW-0067">ATP-binding</keyword>
<reference evidence="12 13" key="1">
    <citation type="submission" date="2024-09" db="EMBL/GenBank/DDBJ databases">
        <title>Floridaenema gen nov. (Aerosakkonemataceae, Aerosakkonematales ord. nov., Cyanobacteria) from benthic tropical and subtropical fresh waters, with the description of four new species.</title>
        <authorList>
            <person name="Moretto J.A."/>
            <person name="Berthold D.E."/>
            <person name="Lefler F.W."/>
            <person name="Huang I.-S."/>
            <person name="Laughinghouse H. IV."/>
        </authorList>
    </citation>
    <scope>NUCLEOTIDE SEQUENCE [LARGE SCALE GENOMIC DNA]</scope>
    <source>
        <strain evidence="12 13">BLCC-F50</strain>
    </source>
</reference>